<dbReference type="PANTHER" id="PTHR44943:SF8">
    <property type="entry name" value="TPR REPEAT-CONTAINING PROTEIN MJ0263"/>
    <property type="match status" value="1"/>
</dbReference>
<dbReference type="Proteomes" id="UP000184389">
    <property type="component" value="Unassembled WGS sequence"/>
</dbReference>
<sequence>MNMEMIENYFKGKTKNLSFIELKEDSFIEVNDYTIEDYIPLPIITDVLVEEINKGKIYEEIKISHIIEGIIYTLGVDSNFKYRDKYIEILFAYNCEIKDYIFNKGMIFLTESNYELAIVYFRALINIDSENINGMFNYGICLEEKAKNLIRIGREEEGEVFLKEATKYFETILDISENYSLAYYKLGYHYKYFGQFLKAKIIWERFLLLDDDKERKQEIREEIASIEDDSNYEEGLNLFYSGKYDRALEKFINLKIKHENWWNLEYMIGLCFKEAGNLEESIEHFNNGIELNGDVVDLYNELGICLFSIGKFKEAIEAFTIGIDKDENDYKIICNRGVVYYQLGLYDVATLDIERAYKLAPQDEIVKRFKMNLDEIKRINNV</sequence>
<dbReference type="InterPro" id="IPR019734">
    <property type="entry name" value="TPR_rpt"/>
</dbReference>
<dbReference type="Pfam" id="PF13432">
    <property type="entry name" value="TPR_16"/>
    <property type="match status" value="1"/>
</dbReference>
<accession>A0A1M5WVS4</accession>
<name>A0A1M5WVS4_9FIRM</name>
<protein>
    <submittedName>
        <fullName evidence="4">Tetratricopeptide repeat-containing protein</fullName>
    </submittedName>
</protein>
<keyword evidence="2 3" id="KW-0802">TPR repeat</keyword>
<dbReference type="STRING" id="1123281.SAMN02745180_01435"/>
<evidence type="ECO:0000313" key="4">
    <source>
        <dbReference type="EMBL" id="SHH91570.1"/>
    </source>
</evidence>
<proteinExistence type="predicted"/>
<organism evidence="4 5">
    <name type="scientific">Sporanaerobacter acetigenes DSM 13106</name>
    <dbReference type="NCBI Taxonomy" id="1123281"/>
    <lineage>
        <taxon>Bacteria</taxon>
        <taxon>Bacillati</taxon>
        <taxon>Bacillota</taxon>
        <taxon>Tissierellia</taxon>
        <taxon>Tissierellales</taxon>
        <taxon>Sporanaerobacteraceae</taxon>
        <taxon>Sporanaerobacter</taxon>
    </lineage>
</organism>
<dbReference type="SUPFAM" id="SSF48452">
    <property type="entry name" value="TPR-like"/>
    <property type="match status" value="1"/>
</dbReference>
<feature type="repeat" description="TPR" evidence="3">
    <location>
        <begin position="330"/>
        <end position="363"/>
    </location>
</feature>
<feature type="repeat" description="TPR" evidence="3">
    <location>
        <begin position="98"/>
        <end position="131"/>
    </location>
</feature>
<dbReference type="Pfam" id="PF13181">
    <property type="entry name" value="TPR_8"/>
    <property type="match status" value="2"/>
</dbReference>
<evidence type="ECO:0000313" key="5">
    <source>
        <dbReference type="Proteomes" id="UP000184389"/>
    </source>
</evidence>
<evidence type="ECO:0000256" key="2">
    <source>
        <dbReference type="ARBA" id="ARBA00022803"/>
    </source>
</evidence>
<dbReference type="InterPro" id="IPR051685">
    <property type="entry name" value="Ycf3/AcsC/BcsC/TPR_MFPF"/>
</dbReference>
<dbReference type="EMBL" id="FQXR01000005">
    <property type="protein sequence ID" value="SHH91570.1"/>
    <property type="molecule type" value="Genomic_DNA"/>
</dbReference>
<dbReference type="Gene3D" id="1.25.40.10">
    <property type="entry name" value="Tetratricopeptide repeat domain"/>
    <property type="match status" value="2"/>
</dbReference>
<gene>
    <name evidence="4" type="ORF">SAMN02745180_01435</name>
</gene>
<dbReference type="PANTHER" id="PTHR44943">
    <property type="entry name" value="CELLULOSE SYNTHASE OPERON PROTEIN C"/>
    <property type="match status" value="1"/>
</dbReference>
<dbReference type="InterPro" id="IPR011990">
    <property type="entry name" value="TPR-like_helical_dom_sf"/>
</dbReference>
<evidence type="ECO:0000256" key="3">
    <source>
        <dbReference type="PROSITE-ProRule" id="PRU00339"/>
    </source>
</evidence>
<keyword evidence="1" id="KW-0677">Repeat</keyword>
<reference evidence="4 5" key="1">
    <citation type="submission" date="2016-11" db="EMBL/GenBank/DDBJ databases">
        <authorList>
            <person name="Jaros S."/>
            <person name="Januszkiewicz K."/>
            <person name="Wedrychowicz H."/>
        </authorList>
    </citation>
    <scope>NUCLEOTIDE SEQUENCE [LARGE SCALE GENOMIC DNA]</scope>
    <source>
        <strain evidence="4 5">DSM 13106</strain>
    </source>
</reference>
<keyword evidence="5" id="KW-1185">Reference proteome</keyword>
<dbReference type="SMART" id="SM00028">
    <property type="entry name" value="TPR"/>
    <property type="match status" value="5"/>
</dbReference>
<dbReference type="AlphaFoldDB" id="A0A1M5WVS4"/>
<evidence type="ECO:0000256" key="1">
    <source>
        <dbReference type="ARBA" id="ARBA00022737"/>
    </source>
</evidence>
<dbReference type="PROSITE" id="PS50005">
    <property type="entry name" value="TPR"/>
    <property type="match status" value="3"/>
</dbReference>
<feature type="repeat" description="TPR" evidence="3">
    <location>
        <begin position="296"/>
        <end position="329"/>
    </location>
</feature>